<keyword evidence="1" id="KW-0472">Membrane</keyword>
<comment type="caution">
    <text evidence="2">The sequence shown here is derived from an EMBL/GenBank/DDBJ whole genome shotgun (WGS) entry which is preliminary data.</text>
</comment>
<keyword evidence="1" id="KW-1133">Transmembrane helix</keyword>
<sequence>MLDRILELRRGLYEEPTRTSKEQYLRLAMYGLFSVPAIEGFVVVAQMVRSMAFVIR</sequence>
<keyword evidence="1" id="KW-0812">Transmembrane</keyword>
<gene>
    <name evidence="2" type="ORF">B0T24DRAFT_719397</name>
</gene>
<proteinExistence type="predicted"/>
<dbReference type="EMBL" id="JAULSN010000003">
    <property type="protein sequence ID" value="KAK3377189.1"/>
    <property type="molecule type" value="Genomic_DNA"/>
</dbReference>
<name>A0AAE0NC48_9PEZI</name>
<evidence type="ECO:0000313" key="3">
    <source>
        <dbReference type="Proteomes" id="UP001287356"/>
    </source>
</evidence>
<reference evidence="2" key="2">
    <citation type="submission" date="2023-06" db="EMBL/GenBank/DDBJ databases">
        <authorList>
            <consortium name="Lawrence Berkeley National Laboratory"/>
            <person name="Haridas S."/>
            <person name="Hensen N."/>
            <person name="Bonometti L."/>
            <person name="Westerberg I."/>
            <person name="Brannstrom I.O."/>
            <person name="Guillou S."/>
            <person name="Cros-Aarteil S."/>
            <person name="Calhoun S."/>
            <person name="Kuo A."/>
            <person name="Mondo S."/>
            <person name="Pangilinan J."/>
            <person name="Riley R."/>
            <person name="Labutti K."/>
            <person name="Andreopoulos B."/>
            <person name="Lipzen A."/>
            <person name="Chen C."/>
            <person name="Yanf M."/>
            <person name="Daum C."/>
            <person name="Ng V."/>
            <person name="Clum A."/>
            <person name="Steindorff A."/>
            <person name="Ohm R."/>
            <person name="Martin F."/>
            <person name="Silar P."/>
            <person name="Natvig D."/>
            <person name="Lalanne C."/>
            <person name="Gautier V."/>
            <person name="Ament-Velasquez S.L."/>
            <person name="Kruys A."/>
            <person name="Hutchinson M.I."/>
            <person name="Powell A.J."/>
            <person name="Barry K."/>
            <person name="Miller A.N."/>
            <person name="Grigoriev I.V."/>
            <person name="Debuchy R."/>
            <person name="Gladieux P."/>
            <person name="Thoren M.H."/>
            <person name="Johannesson H."/>
        </authorList>
    </citation>
    <scope>NUCLEOTIDE SEQUENCE</scope>
    <source>
        <strain evidence="2">CBS 958.72</strain>
    </source>
</reference>
<reference evidence="2" key="1">
    <citation type="journal article" date="2023" name="Mol. Phylogenet. Evol.">
        <title>Genome-scale phylogeny and comparative genomics of the fungal order Sordariales.</title>
        <authorList>
            <person name="Hensen N."/>
            <person name="Bonometti L."/>
            <person name="Westerberg I."/>
            <person name="Brannstrom I.O."/>
            <person name="Guillou S."/>
            <person name="Cros-Aarteil S."/>
            <person name="Calhoun S."/>
            <person name="Haridas S."/>
            <person name="Kuo A."/>
            <person name="Mondo S."/>
            <person name="Pangilinan J."/>
            <person name="Riley R."/>
            <person name="LaButti K."/>
            <person name="Andreopoulos B."/>
            <person name="Lipzen A."/>
            <person name="Chen C."/>
            <person name="Yan M."/>
            <person name="Daum C."/>
            <person name="Ng V."/>
            <person name="Clum A."/>
            <person name="Steindorff A."/>
            <person name="Ohm R.A."/>
            <person name="Martin F."/>
            <person name="Silar P."/>
            <person name="Natvig D.O."/>
            <person name="Lalanne C."/>
            <person name="Gautier V."/>
            <person name="Ament-Velasquez S.L."/>
            <person name="Kruys A."/>
            <person name="Hutchinson M.I."/>
            <person name="Powell A.J."/>
            <person name="Barry K."/>
            <person name="Miller A.N."/>
            <person name="Grigoriev I.V."/>
            <person name="Debuchy R."/>
            <person name="Gladieux P."/>
            <person name="Hiltunen Thoren M."/>
            <person name="Johannesson H."/>
        </authorList>
    </citation>
    <scope>NUCLEOTIDE SEQUENCE</scope>
    <source>
        <strain evidence="2">CBS 958.72</strain>
    </source>
</reference>
<accession>A0AAE0NC48</accession>
<keyword evidence="3" id="KW-1185">Reference proteome</keyword>
<organism evidence="2 3">
    <name type="scientific">Lasiosphaeria ovina</name>
    <dbReference type="NCBI Taxonomy" id="92902"/>
    <lineage>
        <taxon>Eukaryota</taxon>
        <taxon>Fungi</taxon>
        <taxon>Dikarya</taxon>
        <taxon>Ascomycota</taxon>
        <taxon>Pezizomycotina</taxon>
        <taxon>Sordariomycetes</taxon>
        <taxon>Sordariomycetidae</taxon>
        <taxon>Sordariales</taxon>
        <taxon>Lasiosphaeriaceae</taxon>
        <taxon>Lasiosphaeria</taxon>
    </lineage>
</organism>
<evidence type="ECO:0000313" key="2">
    <source>
        <dbReference type="EMBL" id="KAK3377189.1"/>
    </source>
</evidence>
<dbReference type="AlphaFoldDB" id="A0AAE0NC48"/>
<evidence type="ECO:0000256" key="1">
    <source>
        <dbReference type="SAM" id="Phobius"/>
    </source>
</evidence>
<dbReference type="Proteomes" id="UP001287356">
    <property type="component" value="Unassembled WGS sequence"/>
</dbReference>
<protein>
    <submittedName>
        <fullName evidence="2">Uncharacterized protein</fullName>
    </submittedName>
</protein>
<feature type="transmembrane region" description="Helical" evidence="1">
    <location>
        <begin position="27"/>
        <end position="48"/>
    </location>
</feature>